<dbReference type="EMBL" id="JAKRRY010000001">
    <property type="protein sequence ID" value="MCW8344585.1"/>
    <property type="molecule type" value="Genomic_DNA"/>
</dbReference>
<feature type="domain" description="IraD/Gp25-like" evidence="1">
    <location>
        <begin position="19"/>
        <end position="110"/>
    </location>
</feature>
<dbReference type="SUPFAM" id="SSF160719">
    <property type="entry name" value="gpW/gp25-like"/>
    <property type="match status" value="1"/>
</dbReference>
<protein>
    <submittedName>
        <fullName evidence="2">GPW/gp25 family protein</fullName>
    </submittedName>
</protein>
<evidence type="ECO:0000313" key="3">
    <source>
        <dbReference type="Proteomes" id="UP001155587"/>
    </source>
</evidence>
<organism evidence="2 3">
    <name type="scientific">Vibrio qingdaonensis</name>
    <dbReference type="NCBI Taxonomy" id="2829491"/>
    <lineage>
        <taxon>Bacteria</taxon>
        <taxon>Pseudomonadati</taxon>
        <taxon>Pseudomonadota</taxon>
        <taxon>Gammaproteobacteria</taxon>
        <taxon>Vibrionales</taxon>
        <taxon>Vibrionaceae</taxon>
        <taxon>Vibrio</taxon>
    </lineage>
</organism>
<dbReference type="AlphaFoldDB" id="A0A9X3HUK9"/>
<dbReference type="RefSeq" id="WP_265673005.1">
    <property type="nucleotide sequence ID" value="NZ_JAKRRY010000001.1"/>
</dbReference>
<keyword evidence="3" id="KW-1185">Reference proteome</keyword>
<evidence type="ECO:0000313" key="2">
    <source>
        <dbReference type="EMBL" id="MCW8344585.1"/>
    </source>
</evidence>
<name>A0A9X3HUK9_9VIBR</name>
<dbReference type="InterPro" id="IPR007048">
    <property type="entry name" value="IraD/Gp25-like"/>
</dbReference>
<proteinExistence type="predicted"/>
<sequence>MTFYQAFISPTHTSNDNELDDIRYHLTKLLESEAPLMAISSYYQEVRRSNYAFGITDVQLLNANLDQAQLAKRLESWLITFEPRLSDVSVEMVERHEGCNAILFTIIARYASSKGKKTLIFDSKIALSDFSAQLSEEDYD</sequence>
<evidence type="ECO:0000259" key="1">
    <source>
        <dbReference type="Pfam" id="PF04965"/>
    </source>
</evidence>
<gene>
    <name evidence="2" type="ORF">MD535_00895</name>
</gene>
<comment type="caution">
    <text evidence="2">The sequence shown here is derived from an EMBL/GenBank/DDBJ whole genome shotgun (WGS) entry which is preliminary data.</text>
</comment>
<reference evidence="2" key="1">
    <citation type="submission" date="2022-02" db="EMBL/GenBank/DDBJ databases">
        <title>Vibrio sp. nov, a new bacterium isolated from seawater.</title>
        <authorList>
            <person name="Yuan Y."/>
        </authorList>
    </citation>
    <scope>NUCLEOTIDE SEQUENCE</scope>
    <source>
        <strain evidence="2">ZSDZ65</strain>
    </source>
</reference>
<dbReference type="Pfam" id="PF04965">
    <property type="entry name" value="GPW_gp25"/>
    <property type="match status" value="1"/>
</dbReference>
<dbReference type="Proteomes" id="UP001155587">
    <property type="component" value="Unassembled WGS sequence"/>
</dbReference>
<accession>A0A9X3HUK9</accession>